<organism evidence="2 3">
    <name type="scientific">Parabacteroides gordonii MS-1 = DSM 23371</name>
    <dbReference type="NCBI Taxonomy" id="1203610"/>
    <lineage>
        <taxon>Bacteria</taxon>
        <taxon>Pseudomonadati</taxon>
        <taxon>Bacteroidota</taxon>
        <taxon>Bacteroidia</taxon>
        <taxon>Bacteroidales</taxon>
        <taxon>Tannerellaceae</taxon>
        <taxon>Parabacteroides</taxon>
    </lineage>
</organism>
<dbReference type="AlphaFoldDB" id="A0A0F5JKS8"/>
<gene>
    <name evidence="2" type="ORF">HMPREF1536_01297</name>
</gene>
<name>A0A0F5JKS8_9BACT</name>
<feature type="signal peptide" evidence="1">
    <location>
        <begin position="1"/>
        <end position="23"/>
    </location>
</feature>
<dbReference type="EMBL" id="AQHW01000009">
    <property type="protein sequence ID" value="KKB58421.1"/>
    <property type="molecule type" value="Genomic_DNA"/>
</dbReference>
<dbReference type="HOGENOM" id="CLU_168251_0_0_10"/>
<protein>
    <submittedName>
        <fullName evidence="2">Por secretion system C-terminal sorting domain-containing protein</fullName>
    </submittedName>
</protein>
<dbReference type="PATRIC" id="fig|1203610.3.peg.1326"/>
<accession>A0A0F5JKS8</accession>
<evidence type="ECO:0000313" key="2">
    <source>
        <dbReference type="EMBL" id="KKB58421.1"/>
    </source>
</evidence>
<dbReference type="Proteomes" id="UP000033035">
    <property type="component" value="Unassembled WGS sequence"/>
</dbReference>
<sequence length="113" mass="12432">MRILFSIILLISVYVGNSLTVKAQQAADSTRVVATAQPVTTQVKPDSVSISAYDNKIVVKNAPIGSKLEIYSVVGIRVKEFEMKQPDGEYTVNIAKGYYIIRIGDTVRKVAIR</sequence>
<dbReference type="RefSeq" id="WP_028727102.1">
    <property type="nucleotide sequence ID" value="NZ_AUAE01000012.1"/>
</dbReference>
<proteinExistence type="predicted"/>
<reference evidence="2 3" key="1">
    <citation type="submission" date="2013-04" db="EMBL/GenBank/DDBJ databases">
        <title>The Genome Sequence of Parabacteroides gordonii DSM 23371.</title>
        <authorList>
            <consortium name="The Broad Institute Genomics Platform"/>
            <person name="Earl A."/>
            <person name="Ward D."/>
            <person name="Feldgarden M."/>
            <person name="Gevers D."/>
            <person name="Martens E."/>
            <person name="Sakamoto M."/>
            <person name="Benno Y."/>
            <person name="Suzuki N."/>
            <person name="Matsunaga N."/>
            <person name="Koshihara K."/>
            <person name="Seki M."/>
            <person name="Komiya H."/>
            <person name="Walker B."/>
            <person name="Young S."/>
            <person name="Zeng Q."/>
            <person name="Gargeya S."/>
            <person name="Fitzgerald M."/>
            <person name="Haas B."/>
            <person name="Abouelleil A."/>
            <person name="Allen A.W."/>
            <person name="Alvarado L."/>
            <person name="Arachchi H.M."/>
            <person name="Berlin A.M."/>
            <person name="Chapman S.B."/>
            <person name="Gainer-Dewar J."/>
            <person name="Goldberg J."/>
            <person name="Griggs A."/>
            <person name="Gujja S."/>
            <person name="Hansen M."/>
            <person name="Howarth C."/>
            <person name="Imamovic A."/>
            <person name="Ireland A."/>
            <person name="Larimer J."/>
            <person name="McCowan C."/>
            <person name="Murphy C."/>
            <person name="Pearson M."/>
            <person name="Poon T.W."/>
            <person name="Priest M."/>
            <person name="Roberts A."/>
            <person name="Saif S."/>
            <person name="Shea T."/>
            <person name="Sisk P."/>
            <person name="Sykes S."/>
            <person name="Wortman J."/>
            <person name="Nusbaum C."/>
            <person name="Birren B."/>
        </authorList>
    </citation>
    <scope>NUCLEOTIDE SEQUENCE [LARGE SCALE GENOMIC DNA]</scope>
    <source>
        <strain evidence="2 3">MS-1</strain>
    </source>
</reference>
<evidence type="ECO:0000313" key="3">
    <source>
        <dbReference type="Proteomes" id="UP000033035"/>
    </source>
</evidence>
<comment type="caution">
    <text evidence="2">The sequence shown here is derived from an EMBL/GenBank/DDBJ whole genome shotgun (WGS) entry which is preliminary data.</text>
</comment>
<evidence type="ECO:0000256" key="1">
    <source>
        <dbReference type="SAM" id="SignalP"/>
    </source>
</evidence>
<keyword evidence="1" id="KW-0732">Signal</keyword>
<feature type="chain" id="PRO_5002489613" evidence="1">
    <location>
        <begin position="24"/>
        <end position="113"/>
    </location>
</feature>
<keyword evidence="3" id="KW-1185">Reference proteome</keyword>